<dbReference type="Pfam" id="PF22975">
    <property type="entry name" value="EPS8_2nd"/>
    <property type="match status" value="1"/>
</dbReference>
<feature type="compositionally biased region" description="Polar residues" evidence="3">
    <location>
        <begin position="297"/>
        <end position="306"/>
    </location>
</feature>
<evidence type="ECO:0000256" key="2">
    <source>
        <dbReference type="PROSITE-ProRule" id="PRU00192"/>
    </source>
</evidence>
<name>A0A4W5JNV5_9TELE</name>
<dbReference type="GO" id="GO:0032587">
    <property type="term" value="C:ruffle membrane"/>
    <property type="evidence" value="ECO:0007669"/>
    <property type="project" value="TreeGrafter"/>
</dbReference>
<dbReference type="SUPFAM" id="SSF50044">
    <property type="entry name" value="SH3-domain"/>
    <property type="match status" value="1"/>
</dbReference>
<dbReference type="PANTHER" id="PTHR12287">
    <property type="entry name" value="EPIDERMAL GROWTH FACTOR RECEPTOR KINASE SUBSTRATE EPS8-RELATED PROTEIN"/>
    <property type="match status" value="1"/>
</dbReference>
<dbReference type="GO" id="GO:0031982">
    <property type="term" value="C:vesicle"/>
    <property type="evidence" value="ECO:0007669"/>
    <property type="project" value="TreeGrafter"/>
</dbReference>
<dbReference type="GO" id="GO:0007266">
    <property type="term" value="P:Rho protein signal transduction"/>
    <property type="evidence" value="ECO:0007669"/>
    <property type="project" value="TreeGrafter"/>
</dbReference>
<dbReference type="FunFam" id="2.30.30.40:FF:000071">
    <property type="entry name" value="Epidermal growth factor receptor kinase substrate 8"/>
    <property type="match status" value="1"/>
</dbReference>
<dbReference type="Pfam" id="PF00018">
    <property type="entry name" value="SH3_1"/>
    <property type="match status" value="1"/>
</dbReference>
<evidence type="ECO:0000256" key="3">
    <source>
        <dbReference type="SAM" id="MobiDB-lite"/>
    </source>
</evidence>
<keyword evidence="1 2" id="KW-0728">SH3 domain</keyword>
<dbReference type="PROSITE" id="PS50002">
    <property type="entry name" value="SH3"/>
    <property type="match status" value="1"/>
</dbReference>
<proteinExistence type="predicted"/>
<reference evidence="6" key="1">
    <citation type="submission" date="2018-06" db="EMBL/GenBank/DDBJ databases">
        <title>Genome assembly of Danube salmon.</title>
        <authorList>
            <person name="Macqueen D.J."/>
            <person name="Gundappa M.K."/>
        </authorList>
    </citation>
    <scope>NUCLEOTIDE SEQUENCE [LARGE SCALE GENOMIC DNA]</scope>
</reference>
<evidence type="ECO:0000256" key="1">
    <source>
        <dbReference type="ARBA" id="ARBA00022443"/>
    </source>
</evidence>
<dbReference type="Ensembl" id="ENSHHUT00000001441.1">
    <property type="protein sequence ID" value="ENSHHUP00000001409.1"/>
    <property type="gene ID" value="ENSHHUG00000000910.1"/>
</dbReference>
<organism evidence="5 6">
    <name type="scientific">Hucho hucho</name>
    <name type="common">huchen</name>
    <dbReference type="NCBI Taxonomy" id="62062"/>
    <lineage>
        <taxon>Eukaryota</taxon>
        <taxon>Metazoa</taxon>
        <taxon>Chordata</taxon>
        <taxon>Craniata</taxon>
        <taxon>Vertebrata</taxon>
        <taxon>Euteleostomi</taxon>
        <taxon>Actinopterygii</taxon>
        <taxon>Neopterygii</taxon>
        <taxon>Teleostei</taxon>
        <taxon>Protacanthopterygii</taxon>
        <taxon>Salmoniformes</taxon>
        <taxon>Salmonidae</taxon>
        <taxon>Salmoninae</taxon>
        <taxon>Hucho</taxon>
    </lineage>
</organism>
<reference evidence="5" key="3">
    <citation type="submission" date="2025-09" db="UniProtKB">
        <authorList>
            <consortium name="Ensembl"/>
        </authorList>
    </citation>
    <scope>IDENTIFICATION</scope>
</reference>
<dbReference type="Proteomes" id="UP000314982">
    <property type="component" value="Unassembled WGS sequence"/>
</dbReference>
<evidence type="ECO:0000259" key="4">
    <source>
        <dbReference type="PROSITE" id="PS50002"/>
    </source>
</evidence>
<evidence type="ECO:0000313" key="6">
    <source>
        <dbReference type="Proteomes" id="UP000314982"/>
    </source>
</evidence>
<dbReference type="AlphaFoldDB" id="A0A4W5JNV5"/>
<dbReference type="InterPro" id="IPR001452">
    <property type="entry name" value="SH3_domain"/>
</dbReference>
<reference evidence="5" key="2">
    <citation type="submission" date="2025-08" db="UniProtKB">
        <authorList>
            <consortium name="Ensembl"/>
        </authorList>
    </citation>
    <scope>IDENTIFICATION</scope>
</reference>
<feature type="domain" description="SH3" evidence="4">
    <location>
        <begin position="212"/>
        <end position="271"/>
    </location>
</feature>
<dbReference type="Gene3D" id="2.30.30.40">
    <property type="entry name" value="SH3 Domains"/>
    <property type="match status" value="1"/>
</dbReference>
<accession>A0A4W5JNV5</accession>
<dbReference type="InterPro" id="IPR036028">
    <property type="entry name" value="SH3-like_dom_sf"/>
</dbReference>
<protein>
    <submittedName>
        <fullName evidence="5">EPS8 signaling adaptor L1a</fullName>
    </submittedName>
</protein>
<dbReference type="InterPro" id="IPR055093">
    <property type="entry name" value="EPS8_2nd"/>
</dbReference>
<dbReference type="GO" id="GO:0003779">
    <property type="term" value="F:actin binding"/>
    <property type="evidence" value="ECO:0007669"/>
    <property type="project" value="TreeGrafter"/>
</dbReference>
<dbReference type="PANTHER" id="PTHR12287:SF19">
    <property type="entry name" value="EPIDERMAL GROWTH FACTOR RECEPTOR KINASE SUBSTRATE 8-LIKE PROTEIN 1"/>
    <property type="match status" value="1"/>
</dbReference>
<feature type="region of interest" description="Disordered" evidence="3">
    <location>
        <begin position="177"/>
        <end position="213"/>
    </location>
</feature>
<dbReference type="STRING" id="62062.ENSHHUP00000001409"/>
<feature type="compositionally biased region" description="Basic residues" evidence="3">
    <location>
        <begin position="16"/>
        <end position="28"/>
    </location>
</feature>
<evidence type="ECO:0000313" key="5">
    <source>
        <dbReference type="Ensembl" id="ENSHHUP00000001409.1"/>
    </source>
</evidence>
<feature type="region of interest" description="Disordered" evidence="3">
    <location>
        <begin position="294"/>
        <end position="329"/>
    </location>
</feature>
<feature type="region of interest" description="Disordered" evidence="3">
    <location>
        <begin position="1"/>
        <end position="33"/>
    </location>
</feature>
<dbReference type="InterPro" id="IPR039801">
    <property type="entry name" value="EPS8-like"/>
</dbReference>
<dbReference type="SMART" id="SM00326">
    <property type="entry name" value="SH3"/>
    <property type="match status" value="1"/>
</dbReference>
<dbReference type="GeneTree" id="ENSGT00940000158125"/>
<dbReference type="GO" id="GO:0035023">
    <property type="term" value="P:regulation of Rho protein signal transduction"/>
    <property type="evidence" value="ECO:0007669"/>
    <property type="project" value="TreeGrafter"/>
</dbReference>
<sequence>MGRLQQAAEAQSILNQRKRKSRKSRKKKEKQEDDLLTLKACPPAEEEFVDIFQKVKYSFCLLDRLKSSITEPSSGELVHHVFIPLGLMVKTTGGPGMGATVVSPALTSGAVSLLQKHLTDEEKELWTSLGPNWTLHCSQLVESVLPYSPVFLDGWQPEPFDPQGQLWKDPIKSQHKQDALQYSVEDPPDQAEEGPSSVQHTDESDGSELPPEGERTFSCSYGFVARNSSELSVLQGETLEVIESSKRWWKCRNNFDQIGFVPFNILEPLSALNNNYRDSPVVLRQSKKVPFAPTRHFSYTPSSQEGANPALSRRPQSMSPSTMTGGDRDKGKPVVWWCIVVSVTTHLKVHVPPFDC</sequence>
<keyword evidence="6" id="KW-1185">Reference proteome</keyword>
<dbReference type="GO" id="GO:1900029">
    <property type="term" value="P:positive regulation of ruffle assembly"/>
    <property type="evidence" value="ECO:0007669"/>
    <property type="project" value="TreeGrafter"/>
</dbReference>
<feature type="compositionally biased region" description="Polar residues" evidence="3">
    <location>
        <begin position="314"/>
        <end position="324"/>
    </location>
</feature>